<reference evidence="1 2" key="1">
    <citation type="submission" date="2018-10" db="EMBL/GenBank/DDBJ databases">
        <title>Genomic Encyclopedia of Type Strains, Phase IV (KMG-IV): sequencing the most valuable type-strain genomes for metagenomic binning, comparative biology and taxonomic classification.</title>
        <authorList>
            <person name="Goeker M."/>
        </authorList>
    </citation>
    <scope>NUCLEOTIDE SEQUENCE [LARGE SCALE GENOMIC DNA]</scope>
    <source>
        <strain evidence="1 2">DSM 15521</strain>
    </source>
</reference>
<proteinExistence type="predicted"/>
<sequence>MSDLNYLKKQLKNAQDLYKTYDPNSIMGCHYSSKIALLKREIAKKTGVVK</sequence>
<keyword evidence="2" id="KW-1185">Reference proteome</keyword>
<comment type="caution">
    <text evidence="1">The sequence shown here is derived from an EMBL/GenBank/DDBJ whole genome shotgun (WGS) entry which is preliminary data.</text>
</comment>
<organism evidence="1 2">
    <name type="scientific">Thermovibrio guaymasensis</name>
    <dbReference type="NCBI Taxonomy" id="240167"/>
    <lineage>
        <taxon>Bacteria</taxon>
        <taxon>Pseudomonadati</taxon>
        <taxon>Aquificota</taxon>
        <taxon>Aquificia</taxon>
        <taxon>Desulfurobacteriales</taxon>
        <taxon>Desulfurobacteriaceae</taxon>
        <taxon>Thermovibrio</taxon>
    </lineage>
</organism>
<name>A0A420W5H2_9BACT</name>
<dbReference type="EMBL" id="RBIE01000006">
    <property type="protein sequence ID" value="RKQ59920.1"/>
    <property type="molecule type" value="Genomic_DNA"/>
</dbReference>
<accession>A0A420W5H2</accession>
<protein>
    <submittedName>
        <fullName evidence="1">Uncharacterized protein</fullName>
    </submittedName>
</protein>
<dbReference type="AlphaFoldDB" id="A0A420W5H2"/>
<evidence type="ECO:0000313" key="2">
    <source>
        <dbReference type="Proteomes" id="UP000280881"/>
    </source>
</evidence>
<dbReference type="Proteomes" id="UP000280881">
    <property type="component" value="Unassembled WGS sequence"/>
</dbReference>
<evidence type="ECO:0000313" key="1">
    <source>
        <dbReference type="EMBL" id="RKQ59920.1"/>
    </source>
</evidence>
<gene>
    <name evidence="1" type="ORF">C7457_1708</name>
</gene>